<accession>A0ABQ1LDE8</accession>
<dbReference type="Proteomes" id="UP000602004">
    <property type="component" value="Unassembled WGS sequence"/>
</dbReference>
<evidence type="ECO:0000313" key="1">
    <source>
        <dbReference type="EMBL" id="GGC22918.1"/>
    </source>
</evidence>
<organism evidence="1 2">
    <name type="scientific">Paraburkholderia caffeinilytica</name>
    <dbReference type="NCBI Taxonomy" id="1761016"/>
    <lineage>
        <taxon>Bacteria</taxon>
        <taxon>Pseudomonadati</taxon>
        <taxon>Pseudomonadota</taxon>
        <taxon>Betaproteobacteria</taxon>
        <taxon>Burkholderiales</taxon>
        <taxon>Burkholderiaceae</taxon>
        <taxon>Paraburkholderia</taxon>
    </lineage>
</organism>
<protein>
    <recommendedName>
        <fullName evidence="3">Secreted protein</fullName>
    </recommendedName>
</protein>
<dbReference type="EMBL" id="BMHL01000001">
    <property type="protein sequence ID" value="GGC22918.1"/>
    <property type="molecule type" value="Genomic_DNA"/>
</dbReference>
<sequence>MRAFERCLLVTLAGVLNTLFAVERELFLANIGLHRTHAVARLVQAVVDKELTVAIVFGDRVTVVVFLRAPIEDFLPGVECALGRCRAIGIPSAAGIVRA</sequence>
<gene>
    <name evidence="1" type="ORF">GCM10011400_06520</name>
</gene>
<name>A0ABQ1LDE8_9BURK</name>
<evidence type="ECO:0008006" key="3">
    <source>
        <dbReference type="Google" id="ProtNLM"/>
    </source>
</evidence>
<reference evidence="2" key="1">
    <citation type="journal article" date="2019" name="Int. J. Syst. Evol. Microbiol.">
        <title>The Global Catalogue of Microorganisms (GCM) 10K type strain sequencing project: providing services to taxonomists for standard genome sequencing and annotation.</title>
        <authorList>
            <consortium name="The Broad Institute Genomics Platform"/>
            <consortium name="The Broad Institute Genome Sequencing Center for Infectious Disease"/>
            <person name="Wu L."/>
            <person name="Ma J."/>
        </authorList>
    </citation>
    <scope>NUCLEOTIDE SEQUENCE [LARGE SCALE GENOMIC DNA]</scope>
    <source>
        <strain evidence="2">CGMCC 1.15103</strain>
    </source>
</reference>
<proteinExistence type="predicted"/>
<comment type="caution">
    <text evidence="1">The sequence shown here is derived from an EMBL/GenBank/DDBJ whole genome shotgun (WGS) entry which is preliminary data.</text>
</comment>
<evidence type="ECO:0000313" key="2">
    <source>
        <dbReference type="Proteomes" id="UP000602004"/>
    </source>
</evidence>
<keyword evidence="2" id="KW-1185">Reference proteome</keyword>